<evidence type="ECO:0000256" key="1">
    <source>
        <dbReference type="SAM" id="MobiDB-lite"/>
    </source>
</evidence>
<feature type="transmembrane region" description="Helical" evidence="2">
    <location>
        <begin position="203"/>
        <end position="220"/>
    </location>
</feature>
<keyword evidence="2" id="KW-0812">Transmembrane</keyword>
<dbReference type="Proteomes" id="UP000249354">
    <property type="component" value="Unassembled WGS sequence"/>
</dbReference>
<protein>
    <submittedName>
        <fullName evidence="3">Uncharacterized protein</fullName>
    </submittedName>
</protein>
<feature type="transmembrane region" description="Helical" evidence="2">
    <location>
        <begin position="333"/>
        <end position="353"/>
    </location>
</feature>
<accession>A0A2W4UTI1</accession>
<dbReference type="PANTHER" id="PTHR30221:SF1">
    <property type="entry name" value="SMALL-CONDUCTANCE MECHANOSENSITIVE CHANNEL"/>
    <property type="match status" value="1"/>
</dbReference>
<dbReference type="InterPro" id="IPR045275">
    <property type="entry name" value="MscS_archaea/bacteria_type"/>
</dbReference>
<feature type="compositionally biased region" description="Low complexity" evidence="1">
    <location>
        <begin position="422"/>
        <end position="458"/>
    </location>
</feature>
<evidence type="ECO:0000313" key="4">
    <source>
        <dbReference type="Proteomes" id="UP000249354"/>
    </source>
</evidence>
<organism evidence="3 4">
    <name type="scientific">Leptolyngbya foveolarum</name>
    <dbReference type="NCBI Taxonomy" id="47253"/>
    <lineage>
        <taxon>Bacteria</taxon>
        <taxon>Bacillati</taxon>
        <taxon>Cyanobacteriota</taxon>
        <taxon>Cyanophyceae</taxon>
        <taxon>Leptolyngbyales</taxon>
        <taxon>Leptolyngbyaceae</taxon>
        <taxon>Leptolyngbya group</taxon>
        <taxon>Leptolyngbya</taxon>
    </lineage>
</organism>
<feature type="compositionally biased region" description="Polar residues" evidence="1">
    <location>
        <begin position="409"/>
        <end position="421"/>
    </location>
</feature>
<feature type="transmembrane region" description="Helical" evidence="2">
    <location>
        <begin position="143"/>
        <end position="164"/>
    </location>
</feature>
<dbReference type="GO" id="GO:0008381">
    <property type="term" value="F:mechanosensitive monoatomic ion channel activity"/>
    <property type="evidence" value="ECO:0007669"/>
    <property type="project" value="InterPro"/>
</dbReference>
<reference evidence="3 4" key="2">
    <citation type="submission" date="2018-06" db="EMBL/GenBank/DDBJ databases">
        <title>Metagenomic assembly of (sub)arctic Cyanobacteria and their associated microbiome from non-axenic cultures.</title>
        <authorList>
            <person name="Baurain D."/>
        </authorList>
    </citation>
    <scope>NUCLEOTIDE SEQUENCE [LARGE SCALE GENOMIC DNA]</scope>
    <source>
        <strain evidence="3">ULC129bin1</strain>
    </source>
</reference>
<dbReference type="NCBIfam" id="NF033912">
    <property type="entry name" value="msc"/>
    <property type="match status" value="1"/>
</dbReference>
<dbReference type="InterPro" id="IPR008910">
    <property type="entry name" value="MSC_TM_helix"/>
</dbReference>
<keyword evidence="2" id="KW-1133">Transmembrane helix</keyword>
<feature type="compositionally biased region" description="Low complexity" evidence="1">
    <location>
        <begin position="387"/>
        <end position="408"/>
    </location>
</feature>
<feature type="transmembrane region" description="Helical" evidence="2">
    <location>
        <begin position="52"/>
        <end position="73"/>
    </location>
</feature>
<proteinExistence type="predicted"/>
<feature type="transmembrane region" description="Helical" evidence="2">
    <location>
        <begin position="103"/>
        <end position="123"/>
    </location>
</feature>
<name>A0A2W4UTI1_9CYAN</name>
<gene>
    <name evidence="3" type="ORF">DCF25_02690</name>
</gene>
<feature type="transmembrane region" description="Helical" evidence="2">
    <location>
        <begin position="566"/>
        <end position="587"/>
    </location>
</feature>
<feature type="transmembrane region" description="Helical" evidence="2">
    <location>
        <begin position="501"/>
        <end position="523"/>
    </location>
</feature>
<keyword evidence="2" id="KW-0472">Membrane</keyword>
<feature type="transmembrane region" description="Helical" evidence="2">
    <location>
        <begin position="293"/>
        <end position="313"/>
    </location>
</feature>
<evidence type="ECO:0000313" key="3">
    <source>
        <dbReference type="EMBL" id="PZO22527.1"/>
    </source>
</evidence>
<dbReference type="PANTHER" id="PTHR30221">
    <property type="entry name" value="SMALL-CONDUCTANCE MECHANOSENSITIVE CHANNEL"/>
    <property type="match status" value="1"/>
</dbReference>
<comment type="caution">
    <text evidence="3">The sequence shown here is derived from an EMBL/GenBank/DDBJ whole genome shotgun (WGS) entry which is preliminary data.</text>
</comment>
<feature type="transmembrane region" description="Helical" evidence="2">
    <location>
        <begin position="535"/>
        <end position="554"/>
    </location>
</feature>
<reference evidence="4" key="1">
    <citation type="submission" date="2018-04" db="EMBL/GenBank/DDBJ databases">
        <authorList>
            <person name="Cornet L."/>
        </authorList>
    </citation>
    <scope>NUCLEOTIDE SEQUENCE [LARGE SCALE GENOMIC DNA]</scope>
</reference>
<feature type="transmembrane region" description="Helical" evidence="2">
    <location>
        <begin position="232"/>
        <end position="257"/>
    </location>
</feature>
<evidence type="ECO:0000256" key="2">
    <source>
        <dbReference type="SAM" id="Phobius"/>
    </source>
</evidence>
<feature type="region of interest" description="Disordered" evidence="1">
    <location>
        <begin position="384"/>
        <end position="458"/>
    </location>
</feature>
<dbReference type="Pfam" id="PF05552">
    <property type="entry name" value="MS_channel_1st_1"/>
    <property type="match status" value="4"/>
</dbReference>
<dbReference type="EMBL" id="QBMC01000009">
    <property type="protein sequence ID" value="PZO22527.1"/>
    <property type="molecule type" value="Genomic_DNA"/>
</dbReference>
<feature type="transmembrane region" description="Helical" evidence="2">
    <location>
        <begin position="465"/>
        <end position="489"/>
    </location>
</feature>
<sequence length="603" mass="62161">MTPLIPSLETGISLFRPGSSQILAQATTTVTTAPTTSFGSFIQNITASLPTIVGALVVLIGGLILAWLAAWIVKSLLRKTTIDDRIAASITGRPAGDMPVEKWVSTAVFWIIAILALAGFLEALNLTAVSRPINDAIATVLSYIPRIFSAAALIAVAWAIATLVKSIVTKGLESFHLDDRLAENTGVDPRENSVQINETLGNAAYWFVFLLFLPLILNSLDLTGLLEPVNGLINQFLAAIPQILKAALIFGAGWLIAKIVRGIVTSLLAATGIDGIGHRVGLSRSLSGPGMSLSGLLGTVAYALILLAAGISALEALNIAAISRPAVAMLQQILNFIPLLLAAGLVLALFYFIGQFVKDLVSSLLSSVGFDGILESLGLPDIGGGSTNSPASTTTSSPTPYRPSSTTTIQPTMGETTLQSPTGSTYSSTGTSGAAYDPNATSSSSSTSGMDPSSAIASSQSPSEVAGVVALVGVMLFGAVTATEILQLTQLTLIVRAVMEIAGQVLIAMVILAIGLYVANLAYRLIQSSGTSSSGLLAQIARAAILFLVGAMALGQVNIAPGIVNLAFGLLLGAVAVAIAIAFGLGGREVANEQLKKWVNKVK</sequence>
<dbReference type="AlphaFoldDB" id="A0A2W4UTI1"/>